<dbReference type="EMBL" id="AZBU02000002">
    <property type="protein sequence ID" value="TKR96497.1"/>
    <property type="molecule type" value="Genomic_DNA"/>
</dbReference>
<reference evidence="1 2" key="1">
    <citation type="journal article" date="2015" name="Genome Biol.">
        <title>Comparative genomics of Steinernema reveals deeply conserved gene regulatory networks.</title>
        <authorList>
            <person name="Dillman A.R."/>
            <person name="Macchietto M."/>
            <person name="Porter C.F."/>
            <person name="Rogers A."/>
            <person name="Williams B."/>
            <person name="Antoshechkin I."/>
            <person name="Lee M.M."/>
            <person name="Goodwin Z."/>
            <person name="Lu X."/>
            <person name="Lewis E.E."/>
            <person name="Goodrich-Blair H."/>
            <person name="Stock S.P."/>
            <person name="Adams B.J."/>
            <person name="Sternberg P.W."/>
            <person name="Mortazavi A."/>
        </authorList>
    </citation>
    <scope>NUCLEOTIDE SEQUENCE [LARGE SCALE GENOMIC DNA]</scope>
    <source>
        <strain evidence="1 2">ALL</strain>
    </source>
</reference>
<protein>
    <submittedName>
        <fullName evidence="1">Uncharacterized protein</fullName>
    </submittedName>
</protein>
<reference evidence="1 2" key="2">
    <citation type="journal article" date="2019" name="G3 (Bethesda)">
        <title>Hybrid Assembly of the Genome of the Entomopathogenic Nematode Steinernema carpocapsae Identifies the X-Chromosome.</title>
        <authorList>
            <person name="Serra L."/>
            <person name="Macchietto M."/>
            <person name="Macias-Munoz A."/>
            <person name="McGill C.J."/>
            <person name="Rodriguez I.M."/>
            <person name="Rodriguez B."/>
            <person name="Murad R."/>
            <person name="Mortazavi A."/>
        </authorList>
    </citation>
    <scope>NUCLEOTIDE SEQUENCE [LARGE SCALE GENOMIC DNA]</scope>
    <source>
        <strain evidence="1 2">ALL</strain>
    </source>
</reference>
<keyword evidence="2" id="KW-1185">Reference proteome</keyword>
<organism evidence="1 2">
    <name type="scientific">Steinernema carpocapsae</name>
    <name type="common">Entomopathogenic nematode</name>
    <dbReference type="NCBI Taxonomy" id="34508"/>
    <lineage>
        <taxon>Eukaryota</taxon>
        <taxon>Metazoa</taxon>
        <taxon>Ecdysozoa</taxon>
        <taxon>Nematoda</taxon>
        <taxon>Chromadorea</taxon>
        <taxon>Rhabditida</taxon>
        <taxon>Tylenchina</taxon>
        <taxon>Panagrolaimomorpha</taxon>
        <taxon>Strongyloidoidea</taxon>
        <taxon>Steinernematidae</taxon>
        <taxon>Steinernema</taxon>
    </lineage>
</organism>
<dbReference type="Proteomes" id="UP000298663">
    <property type="component" value="Unassembled WGS sequence"/>
</dbReference>
<evidence type="ECO:0000313" key="2">
    <source>
        <dbReference type="Proteomes" id="UP000298663"/>
    </source>
</evidence>
<name>A0A4U5PIH8_STECR</name>
<accession>A0A4U5PIH8</accession>
<gene>
    <name evidence="1" type="ORF">L596_010506</name>
</gene>
<evidence type="ECO:0000313" key="1">
    <source>
        <dbReference type="EMBL" id="TKR96497.1"/>
    </source>
</evidence>
<dbReference type="AlphaFoldDB" id="A0A4U5PIH8"/>
<comment type="caution">
    <text evidence="1">The sequence shown here is derived from an EMBL/GenBank/DDBJ whole genome shotgun (WGS) entry which is preliminary data.</text>
</comment>
<sequence>MLQKAHTQFRLDLLEAVPGNLAFLFSTMVEIEQNHNVDDLFRMKLYFLSDPTCVYESDSYSMYRTVVTDGSHNDNNFFYCTVLDIVTIELNSH</sequence>
<proteinExistence type="predicted"/>